<comment type="caution">
    <text evidence="1">The sequence shown here is derived from an EMBL/GenBank/DDBJ whole genome shotgun (WGS) entry which is preliminary data.</text>
</comment>
<reference evidence="1 2" key="1">
    <citation type="submission" date="2019-02" db="EMBL/GenBank/DDBJ databases">
        <title>Deep-cultivation of Planctomycetes and their phenomic and genomic characterization uncovers novel biology.</title>
        <authorList>
            <person name="Wiegand S."/>
            <person name="Jogler M."/>
            <person name="Boedeker C."/>
            <person name="Pinto D."/>
            <person name="Vollmers J."/>
            <person name="Rivas-Marin E."/>
            <person name="Kohn T."/>
            <person name="Peeters S.H."/>
            <person name="Heuer A."/>
            <person name="Rast P."/>
            <person name="Oberbeckmann S."/>
            <person name="Bunk B."/>
            <person name="Jeske O."/>
            <person name="Meyerdierks A."/>
            <person name="Storesund J.E."/>
            <person name="Kallscheuer N."/>
            <person name="Luecker S."/>
            <person name="Lage O.M."/>
            <person name="Pohl T."/>
            <person name="Merkel B.J."/>
            <person name="Hornburger P."/>
            <person name="Mueller R.-W."/>
            <person name="Bruemmer F."/>
            <person name="Labrenz M."/>
            <person name="Spormann A.M."/>
            <person name="Op Den Camp H."/>
            <person name="Overmann J."/>
            <person name="Amann R."/>
            <person name="Jetten M.S.M."/>
            <person name="Mascher T."/>
            <person name="Medema M.H."/>
            <person name="Devos D.P."/>
            <person name="Kaster A.-K."/>
            <person name="Ovreas L."/>
            <person name="Rohde M."/>
            <person name="Galperin M.Y."/>
            <person name="Jogler C."/>
        </authorList>
    </citation>
    <scope>NUCLEOTIDE SEQUENCE [LARGE SCALE GENOMIC DNA]</scope>
    <source>
        <strain evidence="1 2">Pan14r</strain>
    </source>
</reference>
<name>A0A5C5XWQ5_9PLAN</name>
<protein>
    <submittedName>
        <fullName evidence="1">Uncharacterized protein</fullName>
    </submittedName>
</protein>
<dbReference type="Proteomes" id="UP000317238">
    <property type="component" value="Unassembled WGS sequence"/>
</dbReference>
<keyword evidence="2" id="KW-1185">Reference proteome</keyword>
<evidence type="ECO:0000313" key="2">
    <source>
        <dbReference type="Proteomes" id="UP000317238"/>
    </source>
</evidence>
<dbReference type="AlphaFoldDB" id="A0A5C5XWQ5"/>
<evidence type="ECO:0000313" key="1">
    <source>
        <dbReference type="EMBL" id="TWT67806.1"/>
    </source>
</evidence>
<organism evidence="1 2">
    <name type="scientific">Crateriforma conspicua</name>
    <dbReference type="NCBI Taxonomy" id="2527996"/>
    <lineage>
        <taxon>Bacteria</taxon>
        <taxon>Pseudomonadati</taxon>
        <taxon>Planctomycetota</taxon>
        <taxon>Planctomycetia</taxon>
        <taxon>Planctomycetales</taxon>
        <taxon>Planctomycetaceae</taxon>
        <taxon>Crateriforma</taxon>
    </lineage>
</organism>
<sequence length="77" mass="8997">MEEQEEGNVGTCGPLYCTHCRSPHGHQRHDECTTTGTLRYGVNVDPRVIFRCNRYIRSFRFQPRDNGWRGMPDDKNP</sequence>
<accession>A0A5C5XWQ5</accession>
<gene>
    <name evidence="1" type="ORF">Pan14r_00430</name>
</gene>
<dbReference type="EMBL" id="SJPL01000001">
    <property type="protein sequence ID" value="TWT67806.1"/>
    <property type="molecule type" value="Genomic_DNA"/>
</dbReference>
<proteinExistence type="predicted"/>